<dbReference type="PANTHER" id="PTHR47197">
    <property type="entry name" value="PROTEIN NIRF"/>
    <property type="match status" value="1"/>
</dbReference>
<feature type="chain" id="PRO_5015886611" description="Cell surface protein" evidence="1">
    <location>
        <begin position="22"/>
        <end position="357"/>
    </location>
</feature>
<name>A0A2U8QYU9_9FLAO</name>
<dbReference type="SUPFAM" id="SSF51004">
    <property type="entry name" value="C-terminal (heme d1) domain of cytochrome cd1-nitrite reductase"/>
    <property type="match status" value="1"/>
</dbReference>
<dbReference type="KEGG" id="fse:DI487_02405"/>
<feature type="signal peptide" evidence="1">
    <location>
        <begin position="1"/>
        <end position="21"/>
    </location>
</feature>
<evidence type="ECO:0008006" key="4">
    <source>
        <dbReference type="Google" id="ProtNLM"/>
    </source>
</evidence>
<dbReference type="NCBIfam" id="TIGR02276">
    <property type="entry name" value="beta_rpt_yvtn"/>
    <property type="match status" value="1"/>
</dbReference>
<accession>A0A2U8QYU9</accession>
<dbReference type="InterPro" id="IPR051200">
    <property type="entry name" value="Host-pathogen_enzymatic-act"/>
</dbReference>
<sequence length="357" mass="37978">MRKISLLAATIALFFASCSNDDDNNQEQPEPAVTYENGIFILNEGNYGVDNSTVSFLADDFSFFQADAYGAVNNEGVGNTGQSIGFYNTMAFIVVNGSNKIEIVNRYTLEPIGTVSSGLSNPRYIAFANDKAYVTNWGDASSATDDYVAVLNTTTYAVEATIPVGEGPERIEEENGKLYVALKGGWNNGNAVVVIDSATDTVTTTITVGDVPNSLATENGYLYVLCGGITDWTGGGGDTNGVLVTIDLSDNTFTTLDFPTGHPANLDIENGTIYYTINAAVYSMSTSATTLPSTPILSVADQGVYGIYGFQVEGGKVYIGDAADYSSNGSIYIFNTSGTLLYENTVRVSPNGFYFNN</sequence>
<dbReference type="Pfam" id="PF16819">
    <property type="entry name" value="DUF5074"/>
    <property type="match status" value="1"/>
</dbReference>
<dbReference type="OrthoDB" id="9773938at2"/>
<dbReference type="PANTHER" id="PTHR47197:SF3">
    <property type="entry name" value="DIHYDRO-HEME D1 DEHYDROGENASE"/>
    <property type="match status" value="1"/>
</dbReference>
<dbReference type="AlphaFoldDB" id="A0A2U8QYU9"/>
<reference evidence="2 3" key="1">
    <citation type="submission" date="2018-05" db="EMBL/GenBank/DDBJ databases">
        <title>Flavobacterium sp. MEBiC07310.</title>
        <authorList>
            <person name="Baek K."/>
        </authorList>
    </citation>
    <scope>NUCLEOTIDE SEQUENCE [LARGE SCALE GENOMIC DNA]</scope>
    <source>
        <strain evidence="2 3">MEBiC07310</strain>
    </source>
</reference>
<dbReference type="EMBL" id="CP029463">
    <property type="protein sequence ID" value="AWM15241.1"/>
    <property type="molecule type" value="Genomic_DNA"/>
</dbReference>
<dbReference type="Gene3D" id="2.130.10.10">
    <property type="entry name" value="YVTN repeat-like/Quinoprotein amine dehydrogenase"/>
    <property type="match status" value="1"/>
</dbReference>
<keyword evidence="3" id="KW-1185">Reference proteome</keyword>
<dbReference type="InterPro" id="IPR031815">
    <property type="entry name" value="DUF5074"/>
</dbReference>
<dbReference type="InterPro" id="IPR011048">
    <property type="entry name" value="Haem_d1_sf"/>
</dbReference>
<evidence type="ECO:0000313" key="2">
    <source>
        <dbReference type="EMBL" id="AWM15241.1"/>
    </source>
</evidence>
<evidence type="ECO:0000313" key="3">
    <source>
        <dbReference type="Proteomes" id="UP000245429"/>
    </source>
</evidence>
<evidence type="ECO:0000256" key="1">
    <source>
        <dbReference type="SAM" id="SignalP"/>
    </source>
</evidence>
<dbReference type="InterPro" id="IPR015943">
    <property type="entry name" value="WD40/YVTN_repeat-like_dom_sf"/>
</dbReference>
<dbReference type="PROSITE" id="PS51257">
    <property type="entry name" value="PROKAR_LIPOPROTEIN"/>
    <property type="match status" value="1"/>
</dbReference>
<organism evidence="2 3">
    <name type="scientific">Flavobacterium sediminis</name>
    <dbReference type="NCBI Taxonomy" id="2201181"/>
    <lineage>
        <taxon>Bacteria</taxon>
        <taxon>Pseudomonadati</taxon>
        <taxon>Bacteroidota</taxon>
        <taxon>Flavobacteriia</taxon>
        <taxon>Flavobacteriales</taxon>
        <taxon>Flavobacteriaceae</taxon>
        <taxon>Flavobacterium</taxon>
    </lineage>
</organism>
<protein>
    <recommendedName>
        <fullName evidence="4">Cell surface protein</fullName>
    </recommendedName>
</protein>
<proteinExistence type="predicted"/>
<dbReference type="Proteomes" id="UP000245429">
    <property type="component" value="Chromosome"/>
</dbReference>
<gene>
    <name evidence="2" type="ORF">DI487_02405</name>
</gene>
<keyword evidence="1" id="KW-0732">Signal</keyword>
<dbReference type="InterPro" id="IPR011964">
    <property type="entry name" value="YVTN_b-propeller_repeat"/>
</dbReference>